<name>A0ACB8ED58_9SAUR</name>
<protein>
    <submittedName>
        <fullName evidence="1">Ankyrin repeat and FYVE domain-containing protein 1</fullName>
    </submittedName>
</protein>
<gene>
    <name evidence="1" type="primary">ANKFY1</name>
    <name evidence="1" type="ORF">K3G42_006309</name>
</gene>
<comment type="caution">
    <text evidence="1">The sequence shown here is derived from an EMBL/GenBank/DDBJ whole genome shotgun (WGS) entry which is preliminary data.</text>
</comment>
<keyword evidence="2" id="KW-1185">Reference proteome</keyword>
<dbReference type="Proteomes" id="UP000827872">
    <property type="component" value="Linkage Group LG16"/>
</dbReference>
<evidence type="ECO:0000313" key="1">
    <source>
        <dbReference type="EMBL" id="KAH7990368.1"/>
    </source>
</evidence>
<organism evidence="1 2">
    <name type="scientific">Sphaerodactylus townsendi</name>
    <dbReference type="NCBI Taxonomy" id="933632"/>
    <lineage>
        <taxon>Eukaryota</taxon>
        <taxon>Metazoa</taxon>
        <taxon>Chordata</taxon>
        <taxon>Craniata</taxon>
        <taxon>Vertebrata</taxon>
        <taxon>Euteleostomi</taxon>
        <taxon>Lepidosauria</taxon>
        <taxon>Squamata</taxon>
        <taxon>Bifurcata</taxon>
        <taxon>Gekkota</taxon>
        <taxon>Sphaerodactylidae</taxon>
        <taxon>Sphaerodactylus</taxon>
    </lineage>
</organism>
<evidence type="ECO:0000313" key="2">
    <source>
        <dbReference type="Proteomes" id="UP000827872"/>
    </source>
</evidence>
<accession>A0ACB8ED58</accession>
<proteinExistence type="predicted"/>
<dbReference type="EMBL" id="CM037629">
    <property type="protein sequence ID" value="KAH7990368.1"/>
    <property type="molecule type" value="Genomic_DNA"/>
</dbReference>
<sequence>MFLVMDPGQPLQCCHWMQCVDTRAEPPPAKEVAKLEKHLMLLRQEYVKLQKKLTETERRCTLLAAQSNKGNASDSFISRLLAIVAELYEQEQYSDLKIKVGDKYISAHKFVLAARSEAWSLANLVSTEELDLSESVVLLKRSGLVEWSNANQKGKKMDSAGRDSSFIHPVTDILIFHEMVSQDADSEVTMAMLRWIYTDELELREDDVFLTELMKLANRCEKGVMSLVNVRNCIRFYQTAEELDASTLMNYCAEIIASHWDDLRKEDFSSMSAQLLYKMIKSKTEFPLHKAIKVEREDVVFLYLIEMDSQLPGKLNELDRNGDLALDLALSRRLESIAATLVSHKADVDMVDKRGWSLLHKAIQRGDKFAAHFLVKNSARVNAATLGEQETPLHLVASYNPKKHAPDVMAEMAKIAECLLKAGANPNMQDSQGRTPLHASIIVRNDQVFSQLLQCKQLDLELKDHQGSTALWLAVQYITVSSDASVNPFEDVPVENGTSFDENSFAARLIQRGSNTDAPDSITGICLLQRAAGAGNEAAALFLATHGAKVNHRNKWGETPLHTACRHGLANLTAELLQQGANPNIQTEKAVPAQKGATVPSASDNVYLQTPLHMAIAYNHPDVVSVILEQKANALHATNNLQIIPDFSLKDSRDQTVLGLALWTGMHIIAAQLLGSGASINDTMSDGQTLLHMAIQRQDSKSALFLLEHQADINVRTQDGETALQLAIKNQLPLVVDAICTRGADMSVPDEKGNPPLWLALENDLEDIASTLVRHGCDATCWGPGPGGCLQTLLHRAIDENNEQISCFLIRSGCDVNSPRQPGADGEGDEEAHDGQSPLHLAACWGLEEVVQCLLEFGANVNAQDAEGRTPIHVAIINQHAVIIQLLISHPDIHLSLRDRQGMTPFACAMTYKNNKAAEAILKREPGAAEQMDNKGRNFLHVAVQNSDIESVLFLISVQANVNSRVQDASKLTPLHLAVQAGSEIIVRNLLLAGAKVNELNKHRQTALHLAAQQDLPMICSVLLENGVDFSAVDENGNNVGEGAQRDGAGGFIEKGRFEEVFEGREEQHVGASGESFRCNGKHGKSTDPCVGTGDLGMVGLEKIARSLAGVVRAESKDEKSRALKGFRDEGGQFVLSLREDKRGTWHSQDHEKALHLAVMQGRLNNIRVLLTECTVDAEAFNVRGQSPMHILGQYGKDNAAAIFDLFLECMPEYPLDKPDAEGNTVLLLAYMKGNANLCRAIVRAGARLGVNNNQGINIFNYQVATKQLLFRLLDMLSKEPPWCDGSNCYECTAKFGVTTRKHHCRHCGRLLCHKCSTKEIPIIKFDLNKPVRVCNICFDVLTLGGVS</sequence>
<reference evidence="1" key="1">
    <citation type="submission" date="2021-08" db="EMBL/GenBank/DDBJ databases">
        <title>The first chromosome-level gecko genome reveals the dynamic sex chromosomes of Neotropical dwarf geckos (Sphaerodactylidae: Sphaerodactylus).</title>
        <authorList>
            <person name="Pinto B.J."/>
            <person name="Keating S.E."/>
            <person name="Gamble T."/>
        </authorList>
    </citation>
    <scope>NUCLEOTIDE SEQUENCE</scope>
    <source>
        <strain evidence="1">TG3544</strain>
    </source>
</reference>